<evidence type="ECO:0000313" key="9">
    <source>
        <dbReference type="Proteomes" id="UP000637578"/>
    </source>
</evidence>
<dbReference type="FunFam" id="1.10.630.10:FF:000018">
    <property type="entry name" value="Cytochrome P450 monooxygenase"/>
    <property type="match status" value="1"/>
</dbReference>
<keyword evidence="2 7" id="KW-0349">Heme</keyword>
<dbReference type="PRINTS" id="PR00359">
    <property type="entry name" value="BP450"/>
</dbReference>
<evidence type="ECO:0000256" key="5">
    <source>
        <dbReference type="ARBA" id="ARBA00023004"/>
    </source>
</evidence>
<dbReference type="PANTHER" id="PTHR46696">
    <property type="entry name" value="P450, PUTATIVE (EUROFUNG)-RELATED"/>
    <property type="match status" value="1"/>
</dbReference>
<evidence type="ECO:0000256" key="2">
    <source>
        <dbReference type="ARBA" id="ARBA00022617"/>
    </source>
</evidence>
<reference evidence="8" key="1">
    <citation type="journal article" date="2014" name="Int. J. Syst. Evol. Microbiol.">
        <title>Complete genome sequence of Corynebacterium casei LMG S-19264T (=DSM 44701T), isolated from a smear-ripened cheese.</title>
        <authorList>
            <consortium name="US DOE Joint Genome Institute (JGI-PGF)"/>
            <person name="Walter F."/>
            <person name="Albersmeier A."/>
            <person name="Kalinowski J."/>
            <person name="Ruckert C."/>
        </authorList>
    </citation>
    <scope>NUCLEOTIDE SEQUENCE</scope>
    <source>
        <strain evidence="8">CGMCC 4.5737</strain>
    </source>
</reference>
<dbReference type="InterPro" id="IPR001128">
    <property type="entry name" value="Cyt_P450"/>
</dbReference>
<comment type="similarity">
    <text evidence="1 7">Belongs to the cytochrome P450 family.</text>
</comment>
<dbReference type="RefSeq" id="WP_189057989.1">
    <property type="nucleotide sequence ID" value="NZ_BMMK01000012.1"/>
</dbReference>
<evidence type="ECO:0000256" key="4">
    <source>
        <dbReference type="ARBA" id="ARBA00023002"/>
    </source>
</evidence>
<evidence type="ECO:0000256" key="1">
    <source>
        <dbReference type="ARBA" id="ARBA00010617"/>
    </source>
</evidence>
<keyword evidence="4 7" id="KW-0560">Oxidoreductase</keyword>
<keyword evidence="5 7" id="KW-0408">Iron</keyword>
<dbReference type="CDD" id="cd20625">
    <property type="entry name" value="CYP164-like"/>
    <property type="match status" value="1"/>
</dbReference>
<dbReference type="Pfam" id="PF00067">
    <property type="entry name" value="p450"/>
    <property type="match status" value="1"/>
</dbReference>
<keyword evidence="6 7" id="KW-0503">Monooxygenase</keyword>
<dbReference type="GO" id="GO:0006707">
    <property type="term" value="P:cholesterol catabolic process"/>
    <property type="evidence" value="ECO:0007669"/>
    <property type="project" value="TreeGrafter"/>
</dbReference>
<evidence type="ECO:0000256" key="3">
    <source>
        <dbReference type="ARBA" id="ARBA00022723"/>
    </source>
</evidence>
<protein>
    <submittedName>
        <fullName evidence="8">Cytochrome P450</fullName>
    </submittedName>
</protein>
<comment type="caution">
    <text evidence="8">The sequence shown here is derived from an EMBL/GenBank/DDBJ whole genome shotgun (WGS) entry which is preliminary data.</text>
</comment>
<sequence length="434" mass="48232">MTASTGFRMALSLFTARGAIWTYARLGDPVARVLQPGTDPLPRWYDAVRQAGPVVRSRLGLWASASYPVVSEVVRDNRFGVVPLPEDPWTRLRPREALSTDSSIHPINDSFLSKDPPDHTRLRRLAAPWFTPRALRERVGRVEQVVERDLDRLDTSRPIDLITEFAVRVPIQVICDLLGIAEPQHERFARWGQVLGRTLDGVRTVRELRWLQQTVAEMGTFFDELLAHKRQHPGDDVMSDLLAARVDGAPVGPADLVATTQLLLVAGFETTVNLIGNGVLTLLSHPREKQRFLANPDLADNVVEEVLRYESPVQFTMRVAKEDVTLAGTLLRRHTPVLLLLSGANRDPAVFADRNRFDIGRENARDHLSFSGGIHYCLGAGLARIEGAVALRALFQRFPALELAGAPRPRSSRLIHGVGSLPVRCIAGRREVLA</sequence>
<organism evidence="8 9">
    <name type="scientific">Longimycelium tulufanense</name>
    <dbReference type="NCBI Taxonomy" id="907463"/>
    <lineage>
        <taxon>Bacteria</taxon>
        <taxon>Bacillati</taxon>
        <taxon>Actinomycetota</taxon>
        <taxon>Actinomycetes</taxon>
        <taxon>Pseudonocardiales</taxon>
        <taxon>Pseudonocardiaceae</taxon>
        <taxon>Longimycelium</taxon>
    </lineage>
</organism>
<dbReference type="GO" id="GO:0008395">
    <property type="term" value="F:steroid hydroxylase activity"/>
    <property type="evidence" value="ECO:0007669"/>
    <property type="project" value="TreeGrafter"/>
</dbReference>
<reference evidence="8" key="2">
    <citation type="submission" date="2020-09" db="EMBL/GenBank/DDBJ databases">
        <authorList>
            <person name="Sun Q."/>
            <person name="Zhou Y."/>
        </authorList>
    </citation>
    <scope>NUCLEOTIDE SEQUENCE</scope>
    <source>
        <strain evidence="8">CGMCC 4.5737</strain>
    </source>
</reference>
<dbReference type="GO" id="GO:0020037">
    <property type="term" value="F:heme binding"/>
    <property type="evidence" value="ECO:0007669"/>
    <property type="project" value="InterPro"/>
</dbReference>
<dbReference type="PROSITE" id="PS00086">
    <property type="entry name" value="CYTOCHROME_P450"/>
    <property type="match status" value="1"/>
</dbReference>
<dbReference type="EMBL" id="BMMK01000012">
    <property type="protein sequence ID" value="GGM56412.1"/>
    <property type="molecule type" value="Genomic_DNA"/>
</dbReference>
<dbReference type="InterPro" id="IPR002397">
    <property type="entry name" value="Cyt_P450_B"/>
</dbReference>
<dbReference type="InterPro" id="IPR036396">
    <property type="entry name" value="Cyt_P450_sf"/>
</dbReference>
<keyword evidence="3 7" id="KW-0479">Metal-binding</keyword>
<dbReference type="GO" id="GO:0036199">
    <property type="term" value="F:cholest-4-en-3-one 26-monooxygenase activity"/>
    <property type="evidence" value="ECO:0007669"/>
    <property type="project" value="TreeGrafter"/>
</dbReference>
<dbReference type="Proteomes" id="UP000637578">
    <property type="component" value="Unassembled WGS sequence"/>
</dbReference>
<dbReference type="GO" id="GO:0005506">
    <property type="term" value="F:iron ion binding"/>
    <property type="evidence" value="ECO:0007669"/>
    <property type="project" value="InterPro"/>
</dbReference>
<dbReference type="InterPro" id="IPR017972">
    <property type="entry name" value="Cyt_P450_CS"/>
</dbReference>
<evidence type="ECO:0000256" key="7">
    <source>
        <dbReference type="RuleBase" id="RU000461"/>
    </source>
</evidence>
<dbReference type="PANTHER" id="PTHR46696:SF4">
    <property type="entry name" value="BIOTIN BIOSYNTHESIS CYTOCHROME P450"/>
    <property type="match status" value="1"/>
</dbReference>
<evidence type="ECO:0000313" key="8">
    <source>
        <dbReference type="EMBL" id="GGM56412.1"/>
    </source>
</evidence>
<keyword evidence="9" id="KW-1185">Reference proteome</keyword>
<accession>A0A8J3C8U9</accession>
<gene>
    <name evidence="8" type="ORF">GCM10012275_29420</name>
</gene>
<evidence type="ECO:0000256" key="6">
    <source>
        <dbReference type="ARBA" id="ARBA00023033"/>
    </source>
</evidence>
<dbReference type="Gene3D" id="1.10.630.10">
    <property type="entry name" value="Cytochrome P450"/>
    <property type="match status" value="1"/>
</dbReference>
<name>A0A8J3C8U9_9PSEU</name>
<dbReference type="SUPFAM" id="SSF48264">
    <property type="entry name" value="Cytochrome P450"/>
    <property type="match status" value="1"/>
</dbReference>
<proteinExistence type="inferred from homology"/>
<dbReference type="AlphaFoldDB" id="A0A8J3C8U9"/>